<dbReference type="AlphaFoldDB" id="X6M889"/>
<keyword evidence="1" id="KW-1133">Transmembrane helix</keyword>
<dbReference type="OrthoDB" id="445919at2759"/>
<evidence type="ECO:0000256" key="1">
    <source>
        <dbReference type="SAM" id="Phobius"/>
    </source>
</evidence>
<sequence length="280" mass="32708">MVGSKPNNLDPNYLSTDEFGQSPFHHALHSFREQFKKKQKDMESQPTMTIDIHGKLDRKRNVLIEVGIRPMQTLWKDNEKCAKFISILEEHIDTKFKKRLNQYQCYNPKGLQNMTVDVSFDCCLHGLWGGNCHTMCHQSTLLGTFFSVCFSMFIIHICMLYVWYVCIYAGLCGLQLEIPESVRQKLIKDDKFFVDFAEGIKDLYDSVICKHWHLIDDLPNQMNCIEENDSITKCPLTNDNDKINVFNYGLTNLSELQELIVKIEKAYWKKYDKKSLSSYV</sequence>
<dbReference type="Proteomes" id="UP000023152">
    <property type="component" value="Unassembled WGS sequence"/>
</dbReference>
<keyword evidence="1" id="KW-0472">Membrane</keyword>
<name>X6M889_RETFI</name>
<keyword evidence="1" id="KW-0812">Transmembrane</keyword>
<dbReference type="EMBL" id="ASPP01024217">
    <property type="protein sequence ID" value="ETO09240.1"/>
    <property type="molecule type" value="Genomic_DNA"/>
</dbReference>
<accession>X6M889</accession>
<reference evidence="2 3" key="1">
    <citation type="journal article" date="2013" name="Curr. Biol.">
        <title>The Genome of the Foraminiferan Reticulomyxa filosa.</title>
        <authorList>
            <person name="Glockner G."/>
            <person name="Hulsmann N."/>
            <person name="Schleicher M."/>
            <person name="Noegel A.A."/>
            <person name="Eichinger L."/>
            <person name="Gallinger C."/>
            <person name="Pawlowski J."/>
            <person name="Sierra R."/>
            <person name="Euteneuer U."/>
            <person name="Pillet L."/>
            <person name="Moustafa A."/>
            <person name="Platzer M."/>
            <person name="Groth M."/>
            <person name="Szafranski K."/>
            <person name="Schliwa M."/>
        </authorList>
    </citation>
    <scope>NUCLEOTIDE SEQUENCE [LARGE SCALE GENOMIC DNA]</scope>
</reference>
<protein>
    <submittedName>
        <fullName evidence="2">Uncharacterized protein</fullName>
    </submittedName>
</protein>
<evidence type="ECO:0000313" key="2">
    <source>
        <dbReference type="EMBL" id="ETO09240.1"/>
    </source>
</evidence>
<gene>
    <name evidence="2" type="ORF">RFI_28146</name>
</gene>
<keyword evidence="3" id="KW-1185">Reference proteome</keyword>
<organism evidence="2 3">
    <name type="scientific">Reticulomyxa filosa</name>
    <dbReference type="NCBI Taxonomy" id="46433"/>
    <lineage>
        <taxon>Eukaryota</taxon>
        <taxon>Sar</taxon>
        <taxon>Rhizaria</taxon>
        <taxon>Retaria</taxon>
        <taxon>Foraminifera</taxon>
        <taxon>Monothalamids</taxon>
        <taxon>Reticulomyxidae</taxon>
        <taxon>Reticulomyxa</taxon>
    </lineage>
</organism>
<proteinExistence type="predicted"/>
<comment type="caution">
    <text evidence="2">The sequence shown here is derived from an EMBL/GenBank/DDBJ whole genome shotgun (WGS) entry which is preliminary data.</text>
</comment>
<evidence type="ECO:0000313" key="3">
    <source>
        <dbReference type="Proteomes" id="UP000023152"/>
    </source>
</evidence>
<feature type="transmembrane region" description="Helical" evidence="1">
    <location>
        <begin position="141"/>
        <end position="164"/>
    </location>
</feature>